<comment type="caution">
    <text evidence="1">The sequence shown here is derived from an EMBL/GenBank/DDBJ whole genome shotgun (WGS) entry which is preliminary data.</text>
</comment>
<protein>
    <submittedName>
        <fullName evidence="1">Uncharacterized protein</fullName>
    </submittedName>
</protein>
<keyword evidence="2" id="KW-1185">Reference proteome</keyword>
<dbReference type="Proteomes" id="UP000308267">
    <property type="component" value="Unassembled WGS sequence"/>
</dbReference>
<evidence type="ECO:0000313" key="1">
    <source>
        <dbReference type="EMBL" id="TGZ66484.1"/>
    </source>
</evidence>
<organism evidence="1 2">
    <name type="scientific">Opisthorchis felineus</name>
    <dbReference type="NCBI Taxonomy" id="147828"/>
    <lineage>
        <taxon>Eukaryota</taxon>
        <taxon>Metazoa</taxon>
        <taxon>Spiralia</taxon>
        <taxon>Lophotrochozoa</taxon>
        <taxon>Platyhelminthes</taxon>
        <taxon>Trematoda</taxon>
        <taxon>Digenea</taxon>
        <taxon>Opisthorchiida</taxon>
        <taxon>Opisthorchiata</taxon>
        <taxon>Opisthorchiidae</taxon>
        <taxon>Opisthorchis</taxon>
    </lineage>
</organism>
<dbReference type="AlphaFoldDB" id="A0A4V3SEY7"/>
<gene>
    <name evidence="1" type="ORF">CRM22_005292</name>
</gene>
<proteinExistence type="predicted"/>
<dbReference type="EMBL" id="SJOL01006451">
    <property type="protein sequence ID" value="TGZ66484.1"/>
    <property type="molecule type" value="Genomic_DNA"/>
</dbReference>
<sequence length="109" mass="12807">MKQLIVDRTAWQSAICSFVRLRLSVIDELIRSLSRFSYHHRQPLRISRELSRLSIHAVPFHSHSCFYNPHFDFCTDCQVNSPATPLTTQIQLETFCRICLPPYPFLIRS</sequence>
<accession>A0A4V3SEY7</accession>
<name>A0A4V3SEY7_OPIFE</name>
<evidence type="ECO:0000313" key="2">
    <source>
        <dbReference type="Proteomes" id="UP000308267"/>
    </source>
</evidence>
<reference evidence="1 2" key="1">
    <citation type="journal article" date="2019" name="BMC Genomics">
        <title>New insights from Opisthorchis felineus genome: update on genomics of the epidemiologically important liver flukes.</title>
        <authorList>
            <person name="Ershov N.I."/>
            <person name="Mordvinov V.A."/>
            <person name="Prokhortchouk E.B."/>
            <person name="Pakharukova M.Y."/>
            <person name="Gunbin K.V."/>
            <person name="Ustyantsev K."/>
            <person name="Genaev M.A."/>
            <person name="Blinov A.G."/>
            <person name="Mazur A."/>
            <person name="Boulygina E."/>
            <person name="Tsygankova S."/>
            <person name="Khrameeva E."/>
            <person name="Chekanov N."/>
            <person name="Fan G."/>
            <person name="Xiao A."/>
            <person name="Zhang H."/>
            <person name="Xu X."/>
            <person name="Yang H."/>
            <person name="Solovyev V."/>
            <person name="Lee S.M."/>
            <person name="Liu X."/>
            <person name="Afonnikov D.A."/>
            <person name="Skryabin K.G."/>
        </authorList>
    </citation>
    <scope>NUCLEOTIDE SEQUENCE [LARGE SCALE GENOMIC DNA]</scope>
    <source>
        <strain evidence="1">AK-0245</strain>
        <tissue evidence="1">Whole organism</tissue>
    </source>
</reference>